<keyword evidence="15" id="KW-0460">Magnesium</keyword>
<evidence type="ECO:0000256" key="8">
    <source>
        <dbReference type="ARBA" id="ARBA00022989"/>
    </source>
</evidence>
<sequence>MSEVVVALAGNPNAGKTTLFNALTGARQKVGNWPGVTVEKKEGECRVGDLTLRIVDLPGIYSLTPYSLEEVIARNFILEDQPAVILNVVDASNLERNLYLTVQLMELGRPLVVALNMIDVAQSRGLYVDHQVLSRLLGVPVVPTVGTKGLGMEEVKETLARVARRQLRAQPVHIYYGKEIEEALSEILAALEERDLLPGYPRRWLALKILEADREVVSRVKKEPGGAEILALRERLAERLSRLFDEAPEALIVEARYGFIAGLVREAVRVSAISRRTLSERLDDLLTHRVLGFPIFIALMYALFYLTFKLGAYPVAWLEHLLELAENLLRAHLPPGLLREVLVEGVLGGVGGVLVYLPNILFLFLGISLFEDTGYLSRAAFIMDRVMHSLGLHGKAFIPLLMGFGCNVPAILATRTLENPRERLLTILINPLMSCSARFPVYVLFAGTFFRGHETQVVFALYALGIVLAALIARFFGRILIKEEDTPFVLELPPYRLPTLRGLFFHMWDKTRVYLRKMGGVILAASVLLWVFTAFPRADHSPPPLDQSYIGRAGKLLEPALAPLGFDWRMSVALISGFVAKEVVVSSLGVLYKAGEEGGKTLEEALRASGLSPAAALAFMVFVLLYVPCVGTLVAIWKETGSLRYPLINIVYQLILAWVMAFLTYRLGLLVLG</sequence>
<evidence type="ECO:0000256" key="2">
    <source>
        <dbReference type="ARBA" id="ARBA00022448"/>
    </source>
</evidence>
<feature type="binding site" evidence="14">
    <location>
        <begin position="35"/>
        <end position="39"/>
    </location>
    <ligand>
        <name>GTP</name>
        <dbReference type="ChEBI" id="CHEBI:37565"/>
        <label>2</label>
    </ligand>
</feature>
<dbReference type="InterPro" id="IPR011642">
    <property type="entry name" value="Gate_dom"/>
</dbReference>
<evidence type="ECO:0000256" key="9">
    <source>
        <dbReference type="ARBA" id="ARBA00023004"/>
    </source>
</evidence>
<accession>A0A6H1WRN7</accession>
<feature type="transmembrane region" description="Helical" evidence="16">
    <location>
        <begin position="650"/>
        <end position="672"/>
    </location>
</feature>
<feature type="transmembrane region" description="Helical" evidence="16">
    <location>
        <begin position="613"/>
        <end position="638"/>
    </location>
</feature>
<keyword evidence="3" id="KW-1003">Cell membrane</keyword>
<dbReference type="Pfam" id="PF07664">
    <property type="entry name" value="FeoB_C"/>
    <property type="match status" value="1"/>
</dbReference>
<feature type="binding site" evidence="14">
    <location>
        <begin position="116"/>
        <end position="119"/>
    </location>
    <ligand>
        <name>GTP</name>
        <dbReference type="ChEBI" id="CHEBI:37565"/>
        <label>4</label>
    </ligand>
</feature>
<keyword evidence="10" id="KW-0406">Ion transport</keyword>
<evidence type="ECO:0000313" key="18">
    <source>
        <dbReference type="EMBL" id="QJA05885.1"/>
    </source>
</evidence>
<keyword evidence="6 16" id="KW-0812">Transmembrane</keyword>
<feature type="binding site" evidence="14">
    <location>
        <begin position="56"/>
        <end position="59"/>
    </location>
    <ligand>
        <name>GTP</name>
        <dbReference type="ChEBI" id="CHEBI:37565"/>
        <label>3</label>
    </ligand>
</feature>
<dbReference type="GO" id="GO:0046872">
    <property type="term" value="F:metal ion binding"/>
    <property type="evidence" value="ECO:0007669"/>
    <property type="project" value="UniProtKB-KW"/>
</dbReference>
<comment type="subcellular location">
    <subcellularLocation>
        <location evidence="1 16">Cell inner membrane</location>
        <topology evidence="1 16">Multi-pass membrane protein</topology>
    </subcellularLocation>
</comment>
<feature type="transmembrane region" description="Helical" evidence="16">
    <location>
        <begin position="514"/>
        <end position="535"/>
    </location>
</feature>
<evidence type="ECO:0000256" key="7">
    <source>
        <dbReference type="ARBA" id="ARBA00022741"/>
    </source>
</evidence>
<dbReference type="InterPro" id="IPR006073">
    <property type="entry name" value="GTP-bd"/>
</dbReference>
<protein>
    <recommendedName>
        <fullName evidence="13 16">Ferrous iron transport protein B</fullName>
    </recommendedName>
</protein>
<feature type="binding site" evidence="14">
    <location>
        <begin position="10"/>
        <end position="17"/>
    </location>
    <ligand>
        <name>GTP</name>
        <dbReference type="ChEBI" id="CHEBI:37565"/>
        <label>1</label>
    </ligand>
</feature>
<evidence type="ECO:0000256" key="3">
    <source>
        <dbReference type="ARBA" id="ARBA00022475"/>
    </source>
</evidence>
<dbReference type="EMBL" id="CP042909">
    <property type="protein sequence ID" value="QJA05885.1"/>
    <property type="molecule type" value="Genomic_DNA"/>
</dbReference>
<keyword evidence="12 16" id="KW-0472">Membrane</keyword>
<feature type="binding site" evidence="15">
    <location>
        <position position="21"/>
    </location>
    <ligand>
        <name>Mg(2+)</name>
        <dbReference type="ChEBI" id="CHEBI:18420"/>
        <label>2</label>
    </ligand>
</feature>
<keyword evidence="15" id="KW-0479">Metal-binding</keyword>
<dbReference type="RefSeq" id="WP_210534647.1">
    <property type="nucleotide sequence ID" value="NZ_CP042909.1"/>
</dbReference>
<name>A0A6H1WRN7_9BACT</name>
<dbReference type="Gene3D" id="1.10.287.1770">
    <property type="match status" value="1"/>
</dbReference>
<dbReference type="InterPro" id="IPR050860">
    <property type="entry name" value="FeoB_GTPase"/>
</dbReference>
<evidence type="ECO:0000256" key="10">
    <source>
        <dbReference type="ARBA" id="ARBA00023065"/>
    </source>
</evidence>
<reference evidence="18 19" key="1">
    <citation type="submission" date="2019-08" db="EMBL/GenBank/DDBJ databases">
        <title>Complete genome sequence of Thermosulfurimonas marina SU872T, an anaerobic thermophilic chemolithoautotrophic bacterium isolated from a shallow marine hydrothermal vent.</title>
        <authorList>
            <person name="Allioux M."/>
            <person name="Jebbar M."/>
            <person name="Slobodkina G."/>
            <person name="Slobodkin A."/>
            <person name="Moalic Y."/>
            <person name="Frolova A."/>
            <person name="Shao Z."/>
            <person name="Alain K."/>
        </authorList>
    </citation>
    <scope>NUCLEOTIDE SEQUENCE [LARGE SCALE GENOMIC DNA]</scope>
    <source>
        <strain evidence="18 19">SU872</strain>
    </source>
</reference>
<dbReference type="PANTHER" id="PTHR43185:SF1">
    <property type="entry name" value="FE(2+) TRANSPORTER FEOB"/>
    <property type="match status" value="1"/>
</dbReference>
<evidence type="ECO:0000256" key="14">
    <source>
        <dbReference type="PIRSR" id="PIRSR603373-1"/>
    </source>
</evidence>
<feature type="transmembrane region" description="Helical" evidence="16">
    <location>
        <begin position="290"/>
        <end position="308"/>
    </location>
</feature>
<gene>
    <name evidence="18" type="primary">feoB</name>
    <name evidence="18" type="ORF">FVE67_03320</name>
</gene>
<evidence type="ECO:0000313" key="19">
    <source>
        <dbReference type="Proteomes" id="UP000501253"/>
    </source>
</evidence>
<dbReference type="NCBIfam" id="TIGR00437">
    <property type="entry name" value="feoB"/>
    <property type="match status" value="1"/>
</dbReference>
<dbReference type="Gene3D" id="3.40.50.300">
    <property type="entry name" value="P-loop containing nucleotide triphosphate hydrolases"/>
    <property type="match status" value="1"/>
</dbReference>
<feature type="domain" description="FeoB-type G" evidence="17">
    <location>
        <begin position="3"/>
        <end position="165"/>
    </location>
</feature>
<dbReference type="InterPro" id="IPR027417">
    <property type="entry name" value="P-loop_NTPase"/>
</dbReference>
<dbReference type="Pfam" id="PF17910">
    <property type="entry name" value="FeoB_Cyto"/>
    <property type="match status" value="1"/>
</dbReference>
<proteinExistence type="inferred from homology"/>
<keyword evidence="19" id="KW-1185">Reference proteome</keyword>
<feature type="transmembrane region" description="Helical" evidence="16">
    <location>
        <begin position="346"/>
        <end position="370"/>
    </location>
</feature>
<evidence type="ECO:0000256" key="12">
    <source>
        <dbReference type="ARBA" id="ARBA00023136"/>
    </source>
</evidence>
<dbReference type="Pfam" id="PF02421">
    <property type="entry name" value="FeoB_N"/>
    <property type="match status" value="1"/>
</dbReference>
<evidence type="ECO:0000256" key="6">
    <source>
        <dbReference type="ARBA" id="ARBA00022692"/>
    </source>
</evidence>
<evidence type="ECO:0000256" key="1">
    <source>
        <dbReference type="ARBA" id="ARBA00004429"/>
    </source>
</evidence>
<keyword evidence="4 16" id="KW-0410">Iron transport</keyword>
<feature type="transmembrane region" description="Helical" evidence="16">
    <location>
        <begin position="457"/>
        <end position="476"/>
    </location>
</feature>
<dbReference type="CDD" id="cd01879">
    <property type="entry name" value="FeoB"/>
    <property type="match status" value="1"/>
</dbReference>
<dbReference type="PROSITE" id="PS51711">
    <property type="entry name" value="G_FEOB"/>
    <property type="match status" value="1"/>
</dbReference>
<dbReference type="InterPro" id="IPR041069">
    <property type="entry name" value="FeoB_Cyto"/>
</dbReference>
<keyword evidence="9 16" id="KW-0408">Iron</keyword>
<keyword evidence="2 16" id="KW-0813">Transport</keyword>
<evidence type="ECO:0000259" key="17">
    <source>
        <dbReference type="PROSITE" id="PS51711"/>
    </source>
</evidence>
<evidence type="ECO:0000256" key="11">
    <source>
        <dbReference type="ARBA" id="ARBA00023134"/>
    </source>
</evidence>
<dbReference type="InterPro" id="IPR011640">
    <property type="entry name" value="Fe2_transport_prot_B_C"/>
</dbReference>
<dbReference type="Pfam" id="PF07670">
    <property type="entry name" value="Gate"/>
    <property type="match status" value="2"/>
</dbReference>
<feature type="binding site" evidence="14">
    <location>
        <begin position="145"/>
        <end position="147"/>
    </location>
    <ligand>
        <name>GTP</name>
        <dbReference type="ChEBI" id="CHEBI:37565"/>
        <label>5</label>
    </ligand>
</feature>
<dbReference type="PRINTS" id="PR00326">
    <property type="entry name" value="GTP1OBG"/>
</dbReference>
<feature type="transmembrane region" description="Helical" evidence="16">
    <location>
        <begin position="424"/>
        <end position="445"/>
    </location>
</feature>
<keyword evidence="5" id="KW-0997">Cell inner membrane</keyword>
<comment type="similarity">
    <text evidence="16">Belongs to the TRAFAC class TrmE-Era-EngA-EngB-Septin-like GTPase superfamily. FeoB GTPase (TC 9.A.8) family.</text>
</comment>
<evidence type="ECO:0000256" key="16">
    <source>
        <dbReference type="RuleBase" id="RU362098"/>
    </source>
</evidence>
<feature type="binding site" evidence="15">
    <location>
        <position position="24"/>
    </location>
    <ligand>
        <name>Mg(2+)</name>
        <dbReference type="ChEBI" id="CHEBI:18420"/>
        <label>2</label>
    </ligand>
</feature>
<dbReference type="GO" id="GO:0015093">
    <property type="term" value="F:ferrous iron transmembrane transporter activity"/>
    <property type="evidence" value="ECO:0007669"/>
    <property type="project" value="UniProtKB-UniRule"/>
</dbReference>
<evidence type="ECO:0000256" key="4">
    <source>
        <dbReference type="ARBA" id="ARBA00022496"/>
    </source>
</evidence>
<evidence type="ECO:0000256" key="15">
    <source>
        <dbReference type="PIRSR" id="PIRSR603373-2"/>
    </source>
</evidence>
<dbReference type="InterPro" id="IPR003373">
    <property type="entry name" value="Fe2_transport_prot-B"/>
</dbReference>
<dbReference type="FunFam" id="3.40.50.300:FF:000426">
    <property type="entry name" value="Ferrous iron transport protein B"/>
    <property type="match status" value="1"/>
</dbReference>
<dbReference type="SUPFAM" id="SSF52540">
    <property type="entry name" value="P-loop containing nucleoside triphosphate hydrolases"/>
    <property type="match status" value="1"/>
</dbReference>
<dbReference type="KEGG" id="tmai:FVE67_03320"/>
<keyword evidence="7 14" id="KW-0547">Nucleotide-binding</keyword>
<dbReference type="GO" id="GO:0005525">
    <property type="term" value="F:GTP binding"/>
    <property type="evidence" value="ECO:0007669"/>
    <property type="project" value="UniProtKB-KW"/>
</dbReference>
<dbReference type="GO" id="GO:0005886">
    <property type="term" value="C:plasma membrane"/>
    <property type="evidence" value="ECO:0007669"/>
    <property type="project" value="UniProtKB-SubCell"/>
</dbReference>
<evidence type="ECO:0000256" key="13">
    <source>
        <dbReference type="NCBIfam" id="TIGR00437"/>
    </source>
</evidence>
<feature type="transmembrane region" description="Helical" evidence="16">
    <location>
        <begin position="390"/>
        <end position="412"/>
    </location>
</feature>
<feature type="binding site" evidence="15">
    <location>
        <position position="22"/>
    </location>
    <ligand>
        <name>Mg(2+)</name>
        <dbReference type="ChEBI" id="CHEBI:18420"/>
        <label>1</label>
    </ligand>
</feature>
<keyword evidence="8 16" id="KW-1133">Transmembrane helix</keyword>
<dbReference type="InterPro" id="IPR030389">
    <property type="entry name" value="G_FEOB_dom"/>
</dbReference>
<keyword evidence="11 14" id="KW-0342">GTP-binding</keyword>
<dbReference type="AlphaFoldDB" id="A0A6H1WRN7"/>
<feature type="binding site" evidence="15">
    <location>
        <position position="25"/>
    </location>
    <ligand>
        <name>Mg(2+)</name>
        <dbReference type="ChEBI" id="CHEBI:18420"/>
        <label>2</label>
    </ligand>
</feature>
<dbReference type="Proteomes" id="UP000501253">
    <property type="component" value="Chromosome"/>
</dbReference>
<comment type="function">
    <text evidence="16">Probable transporter of a GTP-driven Fe(2+) uptake system.</text>
</comment>
<dbReference type="PANTHER" id="PTHR43185">
    <property type="entry name" value="FERROUS IRON TRANSPORT PROTEIN B"/>
    <property type="match status" value="1"/>
</dbReference>
<evidence type="ECO:0000256" key="5">
    <source>
        <dbReference type="ARBA" id="ARBA00022519"/>
    </source>
</evidence>
<organism evidence="18 19">
    <name type="scientific">Thermosulfurimonas marina</name>
    <dbReference type="NCBI Taxonomy" id="2047767"/>
    <lineage>
        <taxon>Bacteria</taxon>
        <taxon>Pseudomonadati</taxon>
        <taxon>Thermodesulfobacteriota</taxon>
        <taxon>Thermodesulfobacteria</taxon>
        <taxon>Thermodesulfobacteriales</taxon>
        <taxon>Thermodesulfobacteriaceae</taxon>
        <taxon>Thermosulfurimonas</taxon>
    </lineage>
</organism>